<dbReference type="RefSeq" id="WP_344742243.1">
    <property type="nucleotide sequence ID" value="NZ_BAABAY010000007.1"/>
</dbReference>
<sequence length="630" mass="70612">MRAKILALFMAGLLVVSCNSTKSTTNDLATVVPIESSINLTKVSNDKVPVTIDPGRFTQKTITFRLPKVVQGTYAISDFGKYIDDFKALDYSGKEMPFVHVDDNTWTISDAKNLDKITYWVNDTFDQEKTGGIGYDVPFSPSGTDIEPDEFVLNLHGFVGYFESLQNHQYKIEVTSPSDFKRVSALPESSEKTSEDGQTLTTTYLANRYFDVTDNPMMYGKQDVDAFNVGNIKIVLSVYSPSGKHTAASLKNTVYKMMQAQKAFLGDINSTPEYHIFLYLSEGTDGYAKGYGALEHHTSTVVVFPDAYSNEELGSGMIDVVSHEFFHIVTPLSVHSEDIQYFNYNNPTFSKHLWMYEGVTEYFANLFQVNQGLIDDSAFYKKLMDKINYSKQMDDAMSFTIMSENVLKAPYKDQYLNVYQKGALIGMCIDIMMRDESDGKRGILSLMKQLSEKYGKDKPFEDDALIDEIIAMTYPSLKPFFYDHVIGDIPIDYNQYLAKVGLKIGEGRVETGYIQNGSELILAGSGQTGQIFFTDAVSDNSFWHDAGAEPNDVIKSINGTQITLQNANEILNGVARWTPGQEVEVMLERDGEPVEIKTTVTKSYTQGTGIVDMDTVTPHQMEIREAWLKG</sequence>
<proteinExistence type="predicted"/>
<dbReference type="InterPro" id="IPR027268">
    <property type="entry name" value="Peptidase_M4/M1_CTD_sf"/>
</dbReference>
<evidence type="ECO:0000259" key="3">
    <source>
        <dbReference type="Pfam" id="PF17899"/>
    </source>
</evidence>
<dbReference type="EMBL" id="JBAWKB010000006">
    <property type="protein sequence ID" value="MFH6773015.1"/>
    <property type="molecule type" value="Genomic_DNA"/>
</dbReference>
<accession>A0ABW7N215</accession>
<dbReference type="Proteomes" id="UP001610100">
    <property type="component" value="Unassembled WGS sequence"/>
</dbReference>
<feature type="domain" description="Peptidase M61 N-terminal" evidence="3">
    <location>
        <begin position="37"/>
        <end position="221"/>
    </location>
</feature>
<dbReference type="Gene3D" id="1.10.390.10">
    <property type="entry name" value="Neutral Protease Domain 2"/>
    <property type="match status" value="1"/>
</dbReference>
<dbReference type="SUPFAM" id="SSF50156">
    <property type="entry name" value="PDZ domain-like"/>
    <property type="match status" value="1"/>
</dbReference>
<evidence type="ECO:0000313" key="4">
    <source>
        <dbReference type="EMBL" id="MFH6773015.1"/>
    </source>
</evidence>
<organism evidence="4 5">
    <name type="scientific">Gaetbulibacter aestuarii</name>
    <dbReference type="NCBI Taxonomy" id="1502358"/>
    <lineage>
        <taxon>Bacteria</taxon>
        <taxon>Pseudomonadati</taxon>
        <taxon>Bacteroidota</taxon>
        <taxon>Flavobacteriia</taxon>
        <taxon>Flavobacteriales</taxon>
        <taxon>Flavobacteriaceae</taxon>
        <taxon>Gaetbulibacter</taxon>
    </lineage>
</organism>
<dbReference type="SUPFAM" id="SSF55486">
    <property type="entry name" value="Metalloproteases ('zincins'), catalytic domain"/>
    <property type="match status" value="1"/>
</dbReference>
<keyword evidence="5" id="KW-1185">Reference proteome</keyword>
<feature type="chain" id="PRO_5046166695" evidence="1">
    <location>
        <begin position="23"/>
        <end position="630"/>
    </location>
</feature>
<evidence type="ECO:0000313" key="5">
    <source>
        <dbReference type="Proteomes" id="UP001610100"/>
    </source>
</evidence>
<comment type="caution">
    <text evidence="4">The sequence shown here is derived from an EMBL/GenBank/DDBJ whole genome shotgun (WGS) entry which is preliminary data.</text>
</comment>
<name>A0ABW7N215_9FLAO</name>
<evidence type="ECO:0000259" key="2">
    <source>
        <dbReference type="Pfam" id="PF05299"/>
    </source>
</evidence>
<dbReference type="Pfam" id="PF05299">
    <property type="entry name" value="Peptidase_M61"/>
    <property type="match status" value="1"/>
</dbReference>
<dbReference type="Gene3D" id="2.30.42.10">
    <property type="match status" value="1"/>
</dbReference>
<dbReference type="Pfam" id="PF17899">
    <property type="entry name" value="Peptidase_M61_N"/>
    <property type="match status" value="1"/>
</dbReference>
<dbReference type="InterPro" id="IPR036034">
    <property type="entry name" value="PDZ_sf"/>
</dbReference>
<gene>
    <name evidence="4" type="ORF">V8G58_13810</name>
</gene>
<protein>
    <submittedName>
        <fullName evidence="4">Peptidase M61</fullName>
    </submittedName>
</protein>
<dbReference type="Gene3D" id="2.60.40.3650">
    <property type="match status" value="1"/>
</dbReference>
<reference evidence="4 5" key="1">
    <citation type="submission" date="2024-02" db="EMBL/GenBank/DDBJ databases">
        <title>A Gaetbulibacter species isolated from tidal flats and genomic insights of their niches.</title>
        <authorList>
            <person name="Ye Y."/>
        </authorList>
    </citation>
    <scope>NUCLEOTIDE SEQUENCE [LARGE SCALE GENOMIC DNA]</scope>
    <source>
        <strain evidence="4 5">KYW382</strain>
    </source>
</reference>
<feature type="domain" description="Peptidase M61 catalytic" evidence="2">
    <location>
        <begin position="318"/>
        <end position="425"/>
    </location>
</feature>
<dbReference type="PROSITE" id="PS51257">
    <property type="entry name" value="PROKAR_LIPOPROTEIN"/>
    <property type="match status" value="1"/>
</dbReference>
<keyword evidence="1" id="KW-0732">Signal</keyword>
<dbReference type="InterPro" id="IPR040756">
    <property type="entry name" value="Peptidase_M61_N"/>
</dbReference>
<evidence type="ECO:0000256" key="1">
    <source>
        <dbReference type="SAM" id="SignalP"/>
    </source>
</evidence>
<dbReference type="InterPro" id="IPR007963">
    <property type="entry name" value="Peptidase_M61_catalytic"/>
</dbReference>
<feature type="signal peptide" evidence="1">
    <location>
        <begin position="1"/>
        <end position="22"/>
    </location>
</feature>